<dbReference type="Proteomes" id="UP001152797">
    <property type="component" value="Unassembled WGS sequence"/>
</dbReference>
<dbReference type="Gene3D" id="3.30.720.50">
    <property type="match status" value="3"/>
</dbReference>
<dbReference type="EC" id="3.4.19.12" evidence="3"/>
<evidence type="ECO:0000259" key="14">
    <source>
        <dbReference type="PROSITE" id="PS50918"/>
    </source>
</evidence>
<dbReference type="SMART" id="SM00230">
    <property type="entry name" value="CysPc"/>
    <property type="match status" value="1"/>
</dbReference>
<protein>
    <recommendedName>
        <fullName evidence="3">ubiquitinyl hydrolase 1</fullName>
        <ecNumber evidence="3">3.4.19.12</ecNumber>
    </recommendedName>
</protein>
<dbReference type="GO" id="GO:0005634">
    <property type="term" value="C:nucleus"/>
    <property type="evidence" value="ECO:0007669"/>
    <property type="project" value="TreeGrafter"/>
</dbReference>
<feature type="domain" description="EF-hand" evidence="13">
    <location>
        <begin position="5560"/>
        <end position="5595"/>
    </location>
</feature>
<evidence type="ECO:0000256" key="3">
    <source>
        <dbReference type="ARBA" id="ARBA00012759"/>
    </source>
</evidence>
<dbReference type="Pfam" id="PF12359">
    <property type="entry name" value="DUF3645"/>
    <property type="match status" value="1"/>
</dbReference>
<feature type="active site" evidence="9 10">
    <location>
        <position position="522"/>
    </location>
</feature>
<dbReference type="GO" id="GO:0070530">
    <property type="term" value="F:K63-linked polyubiquitin modification-dependent protein binding"/>
    <property type="evidence" value="ECO:0007669"/>
    <property type="project" value="TreeGrafter"/>
</dbReference>
<feature type="active site" evidence="9 10">
    <location>
        <position position="498"/>
    </location>
</feature>
<evidence type="ECO:0000256" key="7">
    <source>
        <dbReference type="ARBA" id="ARBA00022807"/>
    </source>
</evidence>
<dbReference type="InterPro" id="IPR022099">
    <property type="entry name" value="DUF3638"/>
</dbReference>
<comment type="similarity">
    <text evidence="2">Belongs to the peptidase C2 family.</text>
</comment>
<dbReference type="Pfam" id="PF02825">
    <property type="entry name" value="WWE"/>
    <property type="match status" value="3"/>
</dbReference>
<dbReference type="InterPro" id="IPR037197">
    <property type="entry name" value="WWE_dom_sf"/>
</dbReference>
<comment type="caution">
    <text evidence="15">The sequence shown here is derived from an EMBL/GenBank/DDBJ whole genome shotgun (WGS) entry which is preliminary data.</text>
</comment>
<proteinExistence type="inferred from homology"/>
<evidence type="ECO:0000256" key="9">
    <source>
        <dbReference type="PIRSR" id="PIRSR622684-1"/>
    </source>
</evidence>
<dbReference type="PROSITE" id="PS50222">
    <property type="entry name" value="EF_HAND_2"/>
    <property type="match status" value="2"/>
</dbReference>
<evidence type="ECO:0000256" key="1">
    <source>
        <dbReference type="ARBA" id="ARBA00000707"/>
    </source>
</evidence>
<dbReference type="Gene3D" id="3.40.50.300">
    <property type="entry name" value="P-loop containing nucleotide triphosphate hydrolases"/>
    <property type="match status" value="1"/>
</dbReference>
<dbReference type="OrthoDB" id="448823at2759"/>
<dbReference type="Pfam" id="PF00648">
    <property type="entry name" value="Peptidase_C2"/>
    <property type="match status" value="1"/>
</dbReference>
<feature type="region of interest" description="Disordered" evidence="11">
    <location>
        <begin position="1676"/>
        <end position="1755"/>
    </location>
</feature>
<dbReference type="EMBL" id="CAMXCT010000244">
    <property type="protein sequence ID" value="CAI3976109.1"/>
    <property type="molecule type" value="Genomic_DNA"/>
</dbReference>
<evidence type="ECO:0000313" key="17">
    <source>
        <dbReference type="Proteomes" id="UP001152797"/>
    </source>
</evidence>
<dbReference type="InterPro" id="IPR038765">
    <property type="entry name" value="Papain-like_cys_pep_sf"/>
</dbReference>
<dbReference type="Pfam" id="PF12340">
    <property type="entry name" value="DUF3638"/>
    <property type="match status" value="1"/>
</dbReference>
<feature type="domain" description="Calpain catalytic" evidence="12">
    <location>
        <begin position="300"/>
        <end position="597"/>
    </location>
</feature>
<feature type="compositionally biased region" description="Basic and acidic residues" evidence="11">
    <location>
        <begin position="70"/>
        <end position="85"/>
    </location>
</feature>
<evidence type="ECO:0000313" key="15">
    <source>
        <dbReference type="EMBL" id="CAI3976109.1"/>
    </source>
</evidence>
<dbReference type="GO" id="GO:0005737">
    <property type="term" value="C:cytoplasm"/>
    <property type="evidence" value="ECO:0007669"/>
    <property type="project" value="TreeGrafter"/>
</dbReference>
<dbReference type="PROSITE" id="PS50203">
    <property type="entry name" value="CALPAIN_CAT"/>
    <property type="match status" value="1"/>
</dbReference>
<dbReference type="InterPro" id="IPR004170">
    <property type="entry name" value="WWE_dom"/>
</dbReference>
<keyword evidence="17" id="KW-1185">Reference proteome</keyword>
<keyword evidence="7 10" id="KW-0788">Thiol protease</keyword>
<dbReference type="SUPFAM" id="SSF47473">
    <property type="entry name" value="EF-hand"/>
    <property type="match status" value="1"/>
</dbReference>
<dbReference type="PANTHER" id="PTHR13367:SF28">
    <property type="entry name" value="UBIQUITIN THIOESTERASE ZRANB1"/>
    <property type="match status" value="1"/>
</dbReference>
<evidence type="ECO:0000256" key="11">
    <source>
        <dbReference type="SAM" id="MobiDB-lite"/>
    </source>
</evidence>
<dbReference type="EMBL" id="CAMXCT030000244">
    <property type="protein sequence ID" value="CAL4763421.1"/>
    <property type="molecule type" value="Genomic_DNA"/>
</dbReference>
<reference evidence="16" key="2">
    <citation type="submission" date="2024-04" db="EMBL/GenBank/DDBJ databases">
        <authorList>
            <person name="Chen Y."/>
            <person name="Shah S."/>
            <person name="Dougan E. K."/>
            <person name="Thang M."/>
            <person name="Chan C."/>
        </authorList>
    </citation>
    <scope>NUCLEOTIDE SEQUENCE [LARGE SCALE GENOMIC DNA]</scope>
</reference>
<dbReference type="SUPFAM" id="SSF54001">
    <property type="entry name" value="Cysteine proteinases"/>
    <property type="match status" value="1"/>
</dbReference>
<evidence type="ECO:0000256" key="6">
    <source>
        <dbReference type="ARBA" id="ARBA00022801"/>
    </source>
</evidence>
<dbReference type="PROSITE" id="PS50918">
    <property type="entry name" value="WWE"/>
    <property type="match status" value="3"/>
</dbReference>
<keyword evidence="8" id="KW-0106">Calcium</keyword>
<comment type="catalytic activity">
    <reaction evidence="1">
        <text>Thiol-dependent hydrolysis of ester, thioester, amide, peptide and isopeptide bonds formed by the C-terminal Gly of ubiquitin (a 76-residue protein attached to proteins as an intracellular targeting signal).</text>
        <dbReference type="EC" id="3.4.19.12"/>
    </reaction>
</comment>
<dbReference type="InterPro" id="IPR001300">
    <property type="entry name" value="Peptidase_C2_calpain_cat"/>
</dbReference>
<dbReference type="EMBL" id="CAMXCT020000244">
    <property type="protein sequence ID" value="CAL1129484.1"/>
    <property type="molecule type" value="Genomic_DNA"/>
</dbReference>
<evidence type="ECO:0000256" key="10">
    <source>
        <dbReference type="PROSITE-ProRule" id="PRU00239"/>
    </source>
</evidence>
<dbReference type="InterPro" id="IPR027417">
    <property type="entry name" value="P-loop_NTPase"/>
</dbReference>
<dbReference type="GO" id="GO:0004843">
    <property type="term" value="F:cysteine-type deubiquitinase activity"/>
    <property type="evidence" value="ECO:0007669"/>
    <property type="project" value="UniProtKB-EC"/>
</dbReference>
<dbReference type="InterPro" id="IPR000169">
    <property type="entry name" value="Pept_cys_AS"/>
</dbReference>
<feature type="active site" evidence="9 10">
    <location>
        <position position="329"/>
    </location>
</feature>
<dbReference type="InterPro" id="IPR011992">
    <property type="entry name" value="EF-hand-dom_pair"/>
</dbReference>
<feature type="region of interest" description="Disordered" evidence="11">
    <location>
        <begin position="5599"/>
        <end position="5652"/>
    </location>
</feature>
<dbReference type="InterPro" id="IPR002048">
    <property type="entry name" value="EF_hand_dom"/>
</dbReference>
<dbReference type="PANTHER" id="PTHR13367">
    <property type="entry name" value="UBIQUITIN THIOESTERASE"/>
    <property type="match status" value="1"/>
</dbReference>
<sequence length="6090" mass="681615">MGCGASSDGTEGAASAASAAGAGASGASGAPVDKAEMDDFGKPTAIPMSAVSALEKPADDDSSGQMETVIESKLKNPPKEKDDYDKHVDLSEEEAEQLKEWMELAKGFDSVADFDADFDAAMNAAEEVYRAFKALPPRVRVMNKVVDQTWNIAFPLGAAVIARMDITVNTPQVEIDRKYMEIFNQYPWYGPASGELRRVKLRERVRGKAYEPYNRLCLDEWDGAIDYDQTEIQTYIDEQEHAQGVKKFLFDRRADWQHPDDVYFTDGPAIVDYINETLGEIRYVDRVTQKSGFLHENNTWGTPQNYVDMKVFSEGVDPNDIMQGYIGNCWMVSTIATVAKWPQLIEQAIYPNTFSPSGCYAVRVCWQCSESKPKDVRWAWIIVDSIFPRDERGKTACANSRDHLELWPMLLEKALAKFHGSYSLMVGGGEGKPVGYGGLLMALTGGPWYWMTIGKELKTDTKVSDYLRWMRHKAQRMMVVSCTAPREEKETLGLVGHHAYSILGIHSIFEDDNEIHLVELRNPWGWFEWKGKWSNHDWQNWMTNQRHNQVARFRELFDWDKIKETDGKEGMPKDGQFYMECKDFMKYFSTITVVKEETLRDVAGWLGELKKLDKFSSKVKTVLDEATELFAEGARRHDPRHGGFGAAWCEDLKRRLQKLKPGELFLAPGGWRHNKGGHAIIYLFQRISDSEYKFAVCNTGEGVNDHPEDAGAGVFPKEKRVTSWLLKGIPPEKILDELWLYSLFKIYYTKADHHKPVMLYECLLPLILPSGDVREQTDTSWSTPATCQRAGSCYYKCIPAALRLILGIRGVEESDRKLLMYFLRLGQVSRIHKALKDTQLEALTESDFMVVECACRQMAQKVLCQKSISSDEKESARRLIAEVDGKVAEAREVQRQALAAKAVGISRGVPEDFVGYSGFPGWELLSVPWFGHGNKDAYTHLMGSKDSLSPGQHVDIAALRELSGYDLIFETTKVCDKLENNGLEEISKLRIGALIEDVMIRQFPPGHEDWKKDFDLETQKHVLKDLWRLTQHYVAAVASSTTARTQVGAQILTIRSLHAAFETCLRRAAEDGSMLPTTQAIICPVGGDDPDTYRLSWSFTGVADFQAQVWRSIAATGALVVRLVMGMLLMRGKGKSPIVPWGLGLMLNGKSGGLGEDDGDGMATRGYLRKVAAWRRMTRLRPNKQALALYNNLTGRAWRDAEELDLALLDSEHGVDVFTQWVSEKYLDKEVVKVGKCMLEFFKYLKKGHGQEIRDFNQEYDRQVSRLKEVGCNLPDLCLAWFYVDKLRLENDAELNLLSSTGNRYELSKLQDAAVVQDRMNRRLWEPRKHGEKDRKKPQNKAPVQSAQVLHVCEAFHVGSLETSEIVAITDCACSRSVAGSEWIKRLRQNALAKGHQFEVVQQHEHFKFGGDKLFLSKRAWCFWLNVHGKWFILKVSELDTDVPLLLSRPVLAQLGMRYDLPANTASFEALSLFDVPLQTTLTGLPAVPVACGSGPAPRWPKSIQWDLVEIYVPSESVAYMVRHEGDVVEVPKKLFYPKKLDPLVLNKLSAEHLCPEWFRGWWRDNEVLGDFWIEGDLYMDRIHVMSHQVSVWKMRRAELLGALTDMKVKYEPSMSVPELRSLLMETRGPQRKTSLGLTKCTLEQLKEKCLEEGLEIPPKATQGLLMRMLRARMETTAGTHKDPAHNQDGRGGNKDRRAKGRKFRESVKVAIAAKREKRDKRDQGDASPVSSDYETENEKVSKYEAGGVPHNEDVYNTATDETYEDVYNVVTDETYGHDKNLEPKVKFVYGDDYEAVRNLPKRRVRRNTKKKVKSWAAKAVTALATLVAVCATPLQTFASNLVTAAEVQEEVINDIMHHRPKYNLRAVTDDGVYTYEFCRAVVECYKSEIVPRCWTSFPVIGDGELSDGYEPGTPLQGCTRTLDTLDTKTLHDIFVLQVCQAKNSLRRKHGYSPAQWVFGAQPRSGNGMIDEDPELMIKDELLTPGQERHRHEEIRQAAREAFIKSQADSAVRRALQGRPRTVKNNFEPGDWVYLYRKSKNAGGAARLKPEAGEWIGPGTIVGVEGDSFWVSRGGRCLLCAREHLRHAESEELGMLMQAKVMQEDLLQLVHHLDEDDENEDLFADAQDDIRVDDLDTLVPQKRARGKQYVPMVKSQAPHASHVTYAIEENDEADFQLPKAYQKQLDKEVKWSDIPEPEKPLYTAAEEKQWKEHLQYGAVRVLNMEESNAVRSTISKDRILPSRFAYRDKNVAKRREDPSIAPKAKARLCIGGHRDPDLKDGSLQTEAPTATKLSFMTLLFLAGQFGWRLSAGDVQAAFLNGHEARRNLYFSQPPRSLPGVEPGALIEVIKGVFGLVLDSLKQQLSGIFPIADWEENDFEYVGSNIKQDDNGIQLSQKSYVNSRLETVEIPKHIILDDSADMVAKIDNQSTIGALSWLASQSRPDLQAGVSLAQRKQKQPCYGDVRETNKVVKMAQNGKGEPLTFSKLGSTLDDLVILVYHDAAWANAVASADDQEFVPGGHGIYSQLGHLVLMCGRRALKGDEVNPAVIAWKSHACPRVCRSTFAAETMASLEGWEDAIAFRAMLAGSLRGGKSADNATDGLPLSTPELAKARNALARHEAGQAAKGDGAWDSSLNGMKYDATALKPTQSVVTDLTKKVLKIMSNVLPPNHSDEWPKWTIPFGWALNSSGEIKTKAPEFYWWRDICVWSKYLCLDPQCRRFKGVFTANSVTINWRVGYCKPCEILKAQPSALNGTIKFDQLSKGFTTISGASLQAAGLEKAISEDDVIHAPTLPTFGQALAQEEAEHVLSALTTPYLRIPLLLHFLAADRLHALKQTSMQEMLWAALMEPAIWADDEKPKPVEHAPEARGKLGTSFGLLHNEVINGLSTIAAPFCALCAQADELAGLAPPEEFDGPPAEILQFFVRLCSRFLDQLYNQGMDAREPDLTRTLKTFLEEKAVTHLRRWITASTQEMDVRCRLHAHMALTCLQRDVSDADNLILLLSSCSYVMAWYERDFSDTFGTELQMVFEVVQRRRVEVIAAVNDSPKRKYILDQAAKITSNFFTSDADEWHAEKGSGTWKCDKKGGAAVFNLQTCTLWLESGLLRPIPPKLQRTPQFAEFFRMHPVKLQPTCRPLRLARNCHMLSAVDDDSKAFELQWWSSVQQQNEYVSAEDDQGLKWKAQGSCTGVAMPWKQDDQWRLPGGIVCELQDVQSWLKGQGKDELAEVWERLLTFAQDPGNDDEGEALGPLMNSWYCQTNQLNTKELVAVQHMDRQGILEARFACEGHAVIRVFTHSDFGRHSFRSQVFCSDAAFSYASLVPNDLDREERPLCNPQFAGKIGFLVKDETLAILDDSKRLWVPPVALQGLLPAVLLEGCRFWAEEKHGVVSFTGKPYNPPVYNTLNYTLQVTCENGLAKVTRQVGDKTWVLASPIHAPSGSQIERFAAILGPLEAMSHTLFWTDEEGSAVCLVELPRVQLRFVPGPDPNNRGLRLFSKEFGGFYLLNRRGVFDPEAWQEATGDPRATDLAAFLAKMPHAVVLRSAAGAIRILVTSADVTRPNIKCKPFSTDLVVNRKILVALSGKTFLWDFHESGSLLLTSSLSGTLYLSLLTLLHRDYTACARLIGSVGFDEGISAEEFRLLKMTLFSTMKDRHPDASALRLKLVLALIAHNPKHPLLDPDNKLIQSDYSDYLLKLTHISQSCQLQLREEGVLLRNMQEMGCESWQQADNRFKFVEAVQNGSPACVLRYGSRHPAARREGLLGYQNLQRNMEVFTKNRWYENFTVDMKDEGNNRTDLESLVQLLDRCDREDWTCSGTLFFTLYAILTGTSKATLNGKDVTKRLVRLVIEKFWLRVIRLAKNPSGDDMRIICTLWSVLGMNAMGTTGSLPPWHDAAKLYKESKYGCLIGHDESCGLTFLNDLHKALESGFSCAETLVPQVTCRNDSHQDKLTISEEAMPRFSPPCAPRLTDFAKGSCGLEGEAAEVLSMLSQPLKFISDKFMSEFEESLNIPDCPFSEKRLSGLPGGMTRMGAGIIKGKLDGHAVFLDRSKKKKGFGLKCLPQVPDEAALESSLETLNELEAELKRCWSHDLETVASLRKELLKKADFAPEDKGEGTLFWLGRRGGIEGHLWLEWCIGSELDSVREFVGCIAAVNKVVNKGTAAAVGRGVLGLMLHVNRVAQAQLVLGCVQDLRGALKRTKSKGIDEVACKELQTLAGRVAMFLGCLRNYTTSSPEISPAFLLFEYVTGFMVRKQQVDLIRRFAEEAFAGRSLVAQMIMGAGKTTCIAPMLTLLLGNNGRLVLNIVPRALLAQTRNVMRTMFGQILAKRVVTLEFSRMMGQDDPFDVKLVKMQLFDAQRDAAVVCTTPAAIKSMFLRHLELLQLNHILSTTMEGYKTQMKKATDSVSQTRIKKRMDDVNKDVTGNRVMAGFIGEVLGMLRNNSCALIDEVDLVLHPLKSELNFPIGSFEMYDLGCERWHLAVHLLDALFLNDEGHAAAGIFYPDIRNCTGKVGTAAAERISQLEIEIPDIVKKGYDLLTLQKQPHLVLLSRAWYDKNLLRPLADWLACWIVTRTEAKKFREGVEYSDVCEFLSMDLSDLLKSDVKSKVESKADNTIGKLLCLGREWLFQLVPHVISKVNRVQYGLLTQQELALVENQKAPSSRRLLAVPFVAKDKPSPAAEFAQPDVLIGFTVLAYRYEGMRLSDTVSMLHHLQMKSGRQSGPWSSRPTCVLFERWKAIGTKRYKEKGGKSSVEGLGPLNWEVSLNDGWQKLPSDITELLREAVAKKETKVKFSGFGAQPYEIDLEKMVQVNLRSKKARNIRQVQESSKRGEGLKLPELQALSSSTGDEEAKKKKEKEKKEKESGGEEAASDPLLRGPEAVEEKPEGHAQVAVELLGPVPEIVLWYLLTMVFDAVLRQQPYKLSATGQELGSSMLFSSRIGFSGTPSSLLPEDLGECLFEAENEGEILSVLSDEQHVVPPLIHLDSDWSPESILNMVAKSTDPLYHCLIDTGALVMGFTNEEVAKLLLKLLPEDLFDGVAYFDDRDAPMVILRNAVKPALLSEAGVPMNRRFTFFDQVHTTGTDTKQPLQSYAALTLSASMTFRDYAQGAWRMRGLGKGQKLRMIIAPELAKKVSGIVKAEGELGLHDAVAFMLSNQFDSEGKQFAALQLQNLATVWRQHALNDLMEKEVKVRESKEMRPQVEAFLESLRFPVETKVHEPLTLDQKMQAQADEQEHIMNDKEKAHCAKLIGDAGGSKDGGDLGAEITRQQEKEQEKQQEKEKEVEVHVGREREREVEWPLTILEKENQPEESGVFFQLAKFQMAGLKTKLKCTGNALISSNHTANALTTLNVRRMKSVIIMLVVGPKTMAVSMAEAAALRRAKHLESEHLPGHANLWICSGCKKVPESSLNLFAKDDVVVEPDSGERLADPSHRARRLEAARCLLRFFNCDLDFRPDEVTSSVKALEPGAAPKQRQHFVETVLGARRREACAWRDTPLGEIVRGDSAKLEERQRLVQNLYGLMKDRFKSAGDFFKVLDVNGDGVIQHEEFQRSMKKVFKGTFSPEDVRKIFIAADTSGRGNVTSQDLRHLLQSGAEAVGGVMSDESPEADADPGSPVTDPGSPTADEPEDPGINPSATSGDPTPAVVTPSADTGSVLWTVPPDAAQRAIDKVLQTVATAGRFREKIINDMSSLRDKDKVGFLSKLRLLAGWDMQDLPEVKSLVRDVEDAGRDLESDHDVSAFQLMVMANLLDDKVLQSELEDMYVAAEGGNAPMPPCLVTVDKHLAKALDLWNNYPEKWSSLSKLECSEENLAKIVSNARTLDSSSNAQLLALAKCHMAELSVVAKSDAAEMCLEQLTGLVPKHLKGKSGKEEDGAEYHTMLEFGVFLLANLVQKERAATIPKLKGPRFQEAAGFVWEKKQEDVKILAALSYVLQALSMNITKWQVEMGEGEWSDMAAEQQLAIRTAVSKGETVLHFRARGFPYEIDLKAMTQTNLKSEKSRKIQEVDVTSFAADGEEAEEEKPYKWQVSNGKGGWWDFPPEVDSKVKEAKGAGLTVVTCSIRGQPYEVDLNKMHQKNTKTGTKREIRMCPI</sequence>
<dbReference type="GO" id="GO:0071947">
    <property type="term" value="P:protein deubiquitination involved in ubiquitin-dependent protein catabolic process"/>
    <property type="evidence" value="ECO:0007669"/>
    <property type="project" value="TreeGrafter"/>
</dbReference>
<dbReference type="GO" id="GO:0005509">
    <property type="term" value="F:calcium ion binding"/>
    <property type="evidence" value="ECO:0007669"/>
    <property type="project" value="InterPro"/>
</dbReference>
<dbReference type="PROSITE" id="PS00018">
    <property type="entry name" value="EF_HAND_1"/>
    <property type="match status" value="1"/>
</dbReference>
<dbReference type="PROSITE" id="PS00139">
    <property type="entry name" value="THIOL_PROTEASE_CYS"/>
    <property type="match status" value="1"/>
</dbReference>
<feature type="compositionally biased region" description="Low complexity" evidence="11">
    <location>
        <begin position="1"/>
        <end position="30"/>
    </location>
</feature>
<feature type="region of interest" description="Disordered" evidence="11">
    <location>
        <begin position="1"/>
        <end position="85"/>
    </location>
</feature>
<dbReference type="Gene3D" id="1.10.238.10">
    <property type="entry name" value="EF-hand"/>
    <property type="match status" value="1"/>
</dbReference>
<dbReference type="PRINTS" id="PR00704">
    <property type="entry name" value="CALPAIN"/>
</dbReference>
<feature type="compositionally biased region" description="Basic and acidic residues" evidence="11">
    <location>
        <begin position="4847"/>
        <end position="4863"/>
    </location>
</feature>
<dbReference type="InterPro" id="IPR018247">
    <property type="entry name" value="EF_Hand_1_Ca_BS"/>
</dbReference>
<evidence type="ECO:0000256" key="5">
    <source>
        <dbReference type="ARBA" id="ARBA00022786"/>
    </source>
</evidence>
<reference evidence="15" key="1">
    <citation type="submission" date="2022-10" db="EMBL/GenBank/DDBJ databases">
        <authorList>
            <person name="Chen Y."/>
            <person name="Dougan E. K."/>
            <person name="Chan C."/>
            <person name="Rhodes N."/>
            <person name="Thang M."/>
        </authorList>
    </citation>
    <scope>NUCLEOTIDE SEQUENCE</scope>
</reference>
<dbReference type="InterPro" id="IPR022684">
    <property type="entry name" value="Calpain_cysteine_protease"/>
</dbReference>
<evidence type="ECO:0000259" key="12">
    <source>
        <dbReference type="PROSITE" id="PS50203"/>
    </source>
</evidence>
<evidence type="ECO:0000256" key="4">
    <source>
        <dbReference type="ARBA" id="ARBA00022670"/>
    </source>
</evidence>
<feature type="region of interest" description="Disordered" evidence="11">
    <location>
        <begin position="5267"/>
        <end position="5286"/>
    </location>
</feature>
<evidence type="ECO:0000259" key="13">
    <source>
        <dbReference type="PROSITE" id="PS50222"/>
    </source>
</evidence>
<feature type="compositionally biased region" description="Basic and acidic residues" evidence="11">
    <location>
        <begin position="1680"/>
        <end position="1696"/>
    </location>
</feature>
<feature type="domain" description="EF-hand" evidence="13">
    <location>
        <begin position="5523"/>
        <end position="5558"/>
    </location>
</feature>
<feature type="region of interest" description="Disordered" evidence="11">
    <location>
        <begin position="4818"/>
        <end position="4881"/>
    </location>
</feature>
<feature type="compositionally biased region" description="Basic and acidic residues" evidence="11">
    <location>
        <begin position="1704"/>
        <end position="1725"/>
    </location>
</feature>
<evidence type="ECO:0000256" key="2">
    <source>
        <dbReference type="ARBA" id="ARBA00007623"/>
    </source>
</evidence>
<dbReference type="SMART" id="SM00054">
    <property type="entry name" value="EFh"/>
    <property type="match status" value="2"/>
</dbReference>
<organism evidence="15">
    <name type="scientific">Cladocopium goreaui</name>
    <dbReference type="NCBI Taxonomy" id="2562237"/>
    <lineage>
        <taxon>Eukaryota</taxon>
        <taxon>Sar</taxon>
        <taxon>Alveolata</taxon>
        <taxon>Dinophyceae</taxon>
        <taxon>Suessiales</taxon>
        <taxon>Symbiodiniaceae</taxon>
        <taxon>Cladocopium</taxon>
    </lineage>
</organism>
<name>A0A9P1BMM0_9DINO</name>
<feature type="domain" description="WWE" evidence="14">
    <location>
        <begin position="4744"/>
        <end position="4821"/>
    </location>
</feature>
<accession>A0A9P1BMM0</accession>
<gene>
    <name evidence="15" type="ORF">C1SCF055_LOCUS4362</name>
</gene>
<dbReference type="InterPro" id="IPR051346">
    <property type="entry name" value="OTU_Deubiquitinase"/>
</dbReference>
<dbReference type="GO" id="GO:0004198">
    <property type="term" value="F:calcium-dependent cysteine-type endopeptidase activity"/>
    <property type="evidence" value="ECO:0007669"/>
    <property type="project" value="InterPro"/>
</dbReference>
<dbReference type="SUPFAM" id="SSF117839">
    <property type="entry name" value="WWE domain"/>
    <property type="match status" value="3"/>
</dbReference>
<dbReference type="InterPro" id="IPR022105">
    <property type="entry name" value="DUF3645"/>
</dbReference>
<dbReference type="SUPFAM" id="SSF52540">
    <property type="entry name" value="P-loop containing nucleoside triphosphate hydrolases"/>
    <property type="match status" value="1"/>
</dbReference>
<feature type="domain" description="WWE" evidence="14">
    <location>
        <begin position="5927"/>
        <end position="6004"/>
    </location>
</feature>
<dbReference type="CDD" id="cd00051">
    <property type="entry name" value="EFh"/>
    <property type="match status" value="1"/>
</dbReference>
<evidence type="ECO:0000256" key="8">
    <source>
        <dbReference type="ARBA" id="ARBA00022837"/>
    </source>
</evidence>
<keyword evidence="5" id="KW-0833">Ubl conjugation pathway</keyword>
<evidence type="ECO:0000313" key="16">
    <source>
        <dbReference type="EMBL" id="CAL1129484.1"/>
    </source>
</evidence>
<feature type="domain" description="WWE" evidence="14">
    <location>
        <begin position="6009"/>
        <end position="6087"/>
    </location>
</feature>
<keyword evidence="4 10" id="KW-0645">Protease</keyword>
<keyword evidence="6 10" id="KW-0378">Hydrolase</keyword>
<dbReference type="Gene3D" id="3.90.70.10">
    <property type="entry name" value="Cysteine proteinases"/>
    <property type="match status" value="1"/>
</dbReference>